<keyword evidence="9 12" id="KW-0238">DNA-binding</keyword>
<feature type="binding site" evidence="12">
    <location>
        <position position="49"/>
    </location>
    <ligand>
        <name>[4Fe-4S] cluster</name>
        <dbReference type="ChEBI" id="CHEBI:49883"/>
    </ligand>
</feature>
<keyword evidence="11 12" id="KW-0804">Transcription</keyword>
<evidence type="ECO:0000256" key="8">
    <source>
        <dbReference type="ARBA" id="ARBA00023015"/>
    </source>
</evidence>
<keyword evidence="16" id="KW-1185">Reference proteome</keyword>
<evidence type="ECO:0000256" key="4">
    <source>
        <dbReference type="ARBA" id="ARBA00022490"/>
    </source>
</evidence>
<feature type="compositionally biased region" description="Basic and acidic residues" evidence="13">
    <location>
        <begin position="74"/>
        <end position="93"/>
    </location>
</feature>
<dbReference type="HAMAP" id="MF_01479">
    <property type="entry name" value="WhiB"/>
    <property type="match status" value="1"/>
</dbReference>
<evidence type="ECO:0000256" key="3">
    <source>
        <dbReference type="ARBA" id="ARBA00022485"/>
    </source>
</evidence>
<evidence type="ECO:0000256" key="6">
    <source>
        <dbReference type="ARBA" id="ARBA00023004"/>
    </source>
</evidence>
<dbReference type="InterPro" id="IPR034768">
    <property type="entry name" value="4FE4S_WBL"/>
</dbReference>
<evidence type="ECO:0000256" key="10">
    <source>
        <dbReference type="ARBA" id="ARBA00023157"/>
    </source>
</evidence>
<name>A0ABU9CRE0_9NOCA</name>
<gene>
    <name evidence="12" type="primary">whiB</name>
    <name evidence="15" type="ORF">AABD04_03865</name>
</gene>
<evidence type="ECO:0000256" key="13">
    <source>
        <dbReference type="SAM" id="MobiDB-lite"/>
    </source>
</evidence>
<sequence>MVEHVESRNWQIDALCRGQDSEIFFSPSGEGRSARRAREDRAKQVCAGCGVVEQCRLFALAANEPFGVWGGTTARERQQHRANSRRSEELQAS</sequence>
<keyword evidence="6 12" id="KW-0408">Iron</keyword>
<evidence type="ECO:0000256" key="5">
    <source>
        <dbReference type="ARBA" id="ARBA00022723"/>
    </source>
</evidence>
<keyword evidence="4 12" id="KW-0963">Cytoplasm</keyword>
<evidence type="ECO:0000256" key="2">
    <source>
        <dbReference type="ARBA" id="ARBA00006597"/>
    </source>
</evidence>
<comment type="similarity">
    <text evidence="2 12">Belongs to the WhiB family.</text>
</comment>
<dbReference type="Proteomes" id="UP001456513">
    <property type="component" value="Unassembled WGS sequence"/>
</dbReference>
<comment type="caution">
    <text evidence="15">The sequence shown here is derived from an EMBL/GenBank/DDBJ whole genome shotgun (WGS) entry which is preliminary data.</text>
</comment>
<evidence type="ECO:0000256" key="11">
    <source>
        <dbReference type="ARBA" id="ARBA00023163"/>
    </source>
</evidence>
<evidence type="ECO:0000313" key="15">
    <source>
        <dbReference type="EMBL" id="MEK8069984.1"/>
    </source>
</evidence>
<comment type="cofactor">
    <cofactor evidence="12">
        <name>[4Fe-4S] cluster</name>
        <dbReference type="ChEBI" id="CHEBI:49883"/>
    </cofactor>
    <text evidence="12">Binds 1 [4Fe-4S] cluster per subunit. Following nitrosylation of the [4Fe-4S] cluster binds 1 [4Fe-8(NO)] cluster per subunit.</text>
</comment>
<organism evidence="15 16">
    <name type="scientific">Rhodococcus navarretei</name>
    <dbReference type="NCBI Taxonomy" id="3128981"/>
    <lineage>
        <taxon>Bacteria</taxon>
        <taxon>Bacillati</taxon>
        <taxon>Actinomycetota</taxon>
        <taxon>Actinomycetes</taxon>
        <taxon>Mycobacteriales</taxon>
        <taxon>Nocardiaceae</taxon>
        <taxon>Rhodococcus</taxon>
    </lineage>
</organism>
<dbReference type="PANTHER" id="PTHR38839:SF5">
    <property type="entry name" value="TRANSCRIPTIONAL REGULATOR WHID"/>
    <property type="match status" value="1"/>
</dbReference>
<dbReference type="RefSeq" id="WP_243594529.1">
    <property type="nucleotide sequence ID" value="NZ_JBBPCN010000001.1"/>
</dbReference>
<feature type="domain" description="4Fe-4S Wbl-type" evidence="14">
    <location>
        <begin position="15"/>
        <end position="79"/>
    </location>
</feature>
<keyword evidence="7 12" id="KW-0411">Iron-sulfur</keyword>
<evidence type="ECO:0000256" key="12">
    <source>
        <dbReference type="HAMAP-Rule" id="MF_01479"/>
    </source>
</evidence>
<accession>A0ABU9CRE0</accession>
<comment type="PTM">
    <text evidence="12">The Fe-S cluster can be nitrosylated by nitric oxide (NO).</text>
</comment>
<reference evidence="15 16" key="1">
    <citation type="submission" date="2024-03" db="EMBL/GenBank/DDBJ databases">
        <title>Rhodococcus navarretei sp. nov. and Pseudarthrobacter quantumdoti sp. nov., two new species with the ability to biosynthesize Quantum Dots isolated from soil samples at Union Glacier, Antarctica.</title>
        <authorList>
            <person name="Vargas M."/>
        </authorList>
    </citation>
    <scope>NUCLEOTIDE SEQUENCE [LARGE SCALE GENOMIC DNA]</scope>
    <source>
        <strain evidence="15 16">EXRC-4A-4</strain>
    </source>
</reference>
<dbReference type="InterPro" id="IPR003482">
    <property type="entry name" value="Whib"/>
</dbReference>
<keyword evidence="5 12" id="KW-0479">Metal-binding</keyword>
<keyword evidence="10 12" id="KW-1015">Disulfide bond</keyword>
<comment type="subcellular location">
    <subcellularLocation>
        <location evidence="1 12">Cytoplasm</location>
    </subcellularLocation>
</comment>
<evidence type="ECO:0000256" key="7">
    <source>
        <dbReference type="ARBA" id="ARBA00023014"/>
    </source>
</evidence>
<evidence type="ECO:0000313" key="16">
    <source>
        <dbReference type="Proteomes" id="UP001456513"/>
    </source>
</evidence>
<dbReference type="PROSITE" id="PS51674">
    <property type="entry name" value="4FE4S_WBL"/>
    <property type="match status" value="1"/>
</dbReference>
<feature type="binding site" evidence="12">
    <location>
        <position position="55"/>
    </location>
    <ligand>
        <name>[4Fe-4S] cluster</name>
        <dbReference type="ChEBI" id="CHEBI:49883"/>
    </ligand>
</feature>
<feature type="binding site" evidence="12">
    <location>
        <position position="46"/>
    </location>
    <ligand>
        <name>[4Fe-4S] cluster</name>
        <dbReference type="ChEBI" id="CHEBI:49883"/>
    </ligand>
</feature>
<dbReference type="EMBL" id="JBBPCN010000001">
    <property type="protein sequence ID" value="MEK8069984.1"/>
    <property type="molecule type" value="Genomic_DNA"/>
</dbReference>
<dbReference type="PANTHER" id="PTHR38839">
    <property type="entry name" value="TRANSCRIPTIONAL REGULATOR WHID-RELATED"/>
    <property type="match status" value="1"/>
</dbReference>
<feature type="region of interest" description="Disordered" evidence="13">
    <location>
        <begin position="70"/>
        <end position="93"/>
    </location>
</feature>
<dbReference type="Pfam" id="PF02467">
    <property type="entry name" value="Whib"/>
    <property type="match status" value="1"/>
</dbReference>
<keyword evidence="3 12" id="KW-0004">4Fe-4S</keyword>
<evidence type="ECO:0000259" key="14">
    <source>
        <dbReference type="PROSITE" id="PS51674"/>
    </source>
</evidence>
<feature type="binding site" evidence="12">
    <location>
        <position position="16"/>
    </location>
    <ligand>
        <name>[4Fe-4S] cluster</name>
        <dbReference type="ChEBI" id="CHEBI:49883"/>
    </ligand>
</feature>
<comment type="PTM">
    <text evidence="12">Upon Fe-S cluster removal intramolecular disulfide bonds are formed.</text>
</comment>
<keyword evidence="8 12" id="KW-0805">Transcription regulation</keyword>
<evidence type="ECO:0000256" key="1">
    <source>
        <dbReference type="ARBA" id="ARBA00004496"/>
    </source>
</evidence>
<protein>
    <recommendedName>
        <fullName evidence="12">Transcriptional regulator WhiB</fullName>
    </recommendedName>
</protein>
<comment type="function">
    <text evidence="12">Acts as a transcriptional regulator. Probably redox-responsive. The apo- but not holo-form probably binds DNA.</text>
</comment>
<proteinExistence type="inferred from homology"/>
<evidence type="ECO:0000256" key="9">
    <source>
        <dbReference type="ARBA" id="ARBA00023125"/>
    </source>
</evidence>